<dbReference type="PRINTS" id="PR00837">
    <property type="entry name" value="V5TPXLIKE"/>
</dbReference>
<proteinExistence type="predicted"/>
<dbReference type="InterPro" id="IPR001283">
    <property type="entry name" value="CRISP-related"/>
</dbReference>
<keyword evidence="1" id="KW-0732">Signal</keyword>
<reference evidence="3" key="1">
    <citation type="submission" date="2022-11" db="EMBL/GenBank/DDBJ databases">
        <title>Centuries of genome instability and evolution in soft-shell clam transmissible cancer (bioRxiv).</title>
        <authorList>
            <person name="Hart S.F.M."/>
            <person name="Yonemitsu M.A."/>
            <person name="Giersch R.M."/>
            <person name="Beal B.F."/>
            <person name="Arriagada G."/>
            <person name="Davis B.W."/>
            <person name="Ostrander E.A."/>
            <person name="Goff S.P."/>
            <person name="Metzger M.J."/>
        </authorList>
    </citation>
    <scope>NUCLEOTIDE SEQUENCE</scope>
    <source>
        <strain evidence="3">MELC-2E11</strain>
        <tissue evidence="3">Siphon/mantle</tissue>
    </source>
</reference>
<evidence type="ECO:0000313" key="3">
    <source>
        <dbReference type="EMBL" id="WAR03504.1"/>
    </source>
</evidence>
<feature type="domain" description="SCP" evidence="2">
    <location>
        <begin position="65"/>
        <end position="203"/>
    </location>
</feature>
<feature type="chain" id="PRO_5045818940" evidence="1">
    <location>
        <begin position="22"/>
        <end position="312"/>
    </location>
</feature>
<feature type="signal peptide" evidence="1">
    <location>
        <begin position="1"/>
        <end position="21"/>
    </location>
</feature>
<dbReference type="InterPro" id="IPR014044">
    <property type="entry name" value="CAP_dom"/>
</dbReference>
<evidence type="ECO:0000313" key="4">
    <source>
        <dbReference type="Proteomes" id="UP001164746"/>
    </source>
</evidence>
<dbReference type="PROSITE" id="PS01009">
    <property type="entry name" value="CRISP_1"/>
    <property type="match status" value="1"/>
</dbReference>
<protein>
    <submittedName>
        <fullName evidence="3">CRIS3-like protein</fullName>
    </submittedName>
</protein>
<evidence type="ECO:0000259" key="2">
    <source>
        <dbReference type="SMART" id="SM00198"/>
    </source>
</evidence>
<evidence type="ECO:0000256" key="1">
    <source>
        <dbReference type="SAM" id="SignalP"/>
    </source>
</evidence>
<dbReference type="Gene3D" id="3.40.33.10">
    <property type="entry name" value="CAP"/>
    <property type="match status" value="1"/>
</dbReference>
<dbReference type="SMART" id="SM00198">
    <property type="entry name" value="SCP"/>
    <property type="match status" value="1"/>
</dbReference>
<dbReference type="EMBL" id="CP111015">
    <property type="protein sequence ID" value="WAR03504.1"/>
    <property type="molecule type" value="Genomic_DNA"/>
</dbReference>
<dbReference type="InterPro" id="IPR035940">
    <property type="entry name" value="CAP_sf"/>
</dbReference>
<dbReference type="PANTHER" id="PTHR10334">
    <property type="entry name" value="CYSTEINE-RICH SECRETORY PROTEIN-RELATED"/>
    <property type="match status" value="1"/>
</dbReference>
<sequence length="312" mass="33967">MECRLAIFILLSECLYGGIRAHTGISAVRNKRQVRCANRFAEITTGHTACLQPSMKVEKSGVTEDEAKSIVHIHNTVRRDVSPQATDMQIMSWDAELATFAQRWAENCVFQHDKNYKRRSFGRFSVGQNLYMHSLRVSWSVAIKAWSDEKADYNYAGASTGVTGHYTQMVWSSSSKVGCGYAYCSSVGNIYVCDYGPAGNMGNQLPYARGTVCSACNGNCNNGLCVNCTDQQDPRYCTSQWGPGRCEEANIAELCPGMCGWCPYAGANYVERPGGGGQTGGSSRLTATGTLYMLAGLGAVGVTLLWKGRLVI</sequence>
<organism evidence="3 4">
    <name type="scientific">Mya arenaria</name>
    <name type="common">Soft-shell clam</name>
    <dbReference type="NCBI Taxonomy" id="6604"/>
    <lineage>
        <taxon>Eukaryota</taxon>
        <taxon>Metazoa</taxon>
        <taxon>Spiralia</taxon>
        <taxon>Lophotrochozoa</taxon>
        <taxon>Mollusca</taxon>
        <taxon>Bivalvia</taxon>
        <taxon>Autobranchia</taxon>
        <taxon>Heteroconchia</taxon>
        <taxon>Euheterodonta</taxon>
        <taxon>Imparidentia</taxon>
        <taxon>Neoheterodontei</taxon>
        <taxon>Myida</taxon>
        <taxon>Myoidea</taxon>
        <taxon>Myidae</taxon>
        <taxon>Mya</taxon>
    </lineage>
</organism>
<dbReference type="Pfam" id="PF00188">
    <property type="entry name" value="CAP"/>
    <property type="match status" value="1"/>
</dbReference>
<name>A0ABY7E2R1_MYAAR</name>
<keyword evidence="4" id="KW-1185">Reference proteome</keyword>
<accession>A0ABY7E2R1</accession>
<dbReference type="Proteomes" id="UP001164746">
    <property type="component" value="Chromosome 4"/>
</dbReference>
<dbReference type="SUPFAM" id="SSF55797">
    <property type="entry name" value="PR-1-like"/>
    <property type="match status" value="1"/>
</dbReference>
<dbReference type="InterPro" id="IPR018244">
    <property type="entry name" value="Allrgn_V5/Tpx1_CS"/>
</dbReference>
<gene>
    <name evidence="3" type="ORF">MAR_010062</name>
</gene>